<sequence length="262" mass="28817">MSAQKLVSCLLILMLAHGACALPPRIDSTLDRVRRVTFSGEPDIYGASLGRLSRNSSTRSSRSSGSSSSFDSFGSSSTIDLPVAPAPLGHARWSLSSPHPLYHETAAENESLHKNSAAHEYVTSWYGRTDASLRAAHKVIHPHTKWRFVAPHTDALGVARGAKLELYRVNGKAPRVPVVHDLEMENRVFLPYKKGKLLAQIDIPPGAVTPRMGVYHVKKTPMHKKGLDKRPTRAQAQKYINKLSEADRDKLYIHHADAAAHA</sequence>
<dbReference type="Proteomes" id="UP000054845">
    <property type="component" value="Unassembled WGS sequence"/>
</dbReference>
<keyword evidence="4" id="KW-1185">Reference proteome</keyword>
<feature type="region of interest" description="Disordered" evidence="1">
    <location>
        <begin position="49"/>
        <end position="75"/>
    </location>
</feature>
<dbReference type="EMBL" id="CCYA01000278">
    <property type="protein sequence ID" value="CEH16170.1"/>
    <property type="molecule type" value="Genomic_DNA"/>
</dbReference>
<keyword evidence="2" id="KW-0732">Signal</keyword>
<evidence type="ECO:0000256" key="2">
    <source>
        <dbReference type="SAM" id="SignalP"/>
    </source>
</evidence>
<dbReference type="AlphaFoldDB" id="A0A0N7LAC1"/>
<organism evidence="3 4">
    <name type="scientific">Ceraceosorus bombacis</name>
    <dbReference type="NCBI Taxonomy" id="401625"/>
    <lineage>
        <taxon>Eukaryota</taxon>
        <taxon>Fungi</taxon>
        <taxon>Dikarya</taxon>
        <taxon>Basidiomycota</taxon>
        <taxon>Ustilaginomycotina</taxon>
        <taxon>Exobasidiomycetes</taxon>
        <taxon>Ceraceosorales</taxon>
        <taxon>Ceraceosoraceae</taxon>
        <taxon>Ceraceosorus</taxon>
    </lineage>
</organism>
<reference evidence="3 4" key="1">
    <citation type="submission" date="2014-09" db="EMBL/GenBank/DDBJ databases">
        <authorList>
            <person name="Magalhaes I.L.F."/>
            <person name="Oliveira U."/>
            <person name="Santos F.R."/>
            <person name="Vidigal T.H.D.A."/>
            <person name="Brescovit A.D."/>
            <person name="Santos A.J."/>
        </authorList>
    </citation>
    <scope>NUCLEOTIDE SEQUENCE [LARGE SCALE GENOMIC DNA]</scope>
</reference>
<accession>A0A0N7LAC1</accession>
<evidence type="ECO:0000313" key="4">
    <source>
        <dbReference type="Proteomes" id="UP000054845"/>
    </source>
</evidence>
<protein>
    <submittedName>
        <fullName evidence="3">Uncharacterized protein</fullName>
    </submittedName>
</protein>
<proteinExistence type="predicted"/>
<name>A0A0N7LAC1_9BASI</name>
<evidence type="ECO:0000256" key="1">
    <source>
        <dbReference type="SAM" id="MobiDB-lite"/>
    </source>
</evidence>
<feature type="signal peptide" evidence="2">
    <location>
        <begin position="1"/>
        <end position="21"/>
    </location>
</feature>
<evidence type="ECO:0000313" key="3">
    <source>
        <dbReference type="EMBL" id="CEH16170.1"/>
    </source>
</evidence>
<feature type="chain" id="PRO_5006015199" evidence="2">
    <location>
        <begin position="22"/>
        <end position="262"/>
    </location>
</feature>